<feature type="compositionally biased region" description="Basic and acidic residues" evidence="5">
    <location>
        <begin position="37"/>
        <end position="55"/>
    </location>
</feature>
<dbReference type="EMBL" id="FMSP01000017">
    <property type="protein sequence ID" value="SCV73007.1"/>
    <property type="molecule type" value="Genomic_DNA"/>
</dbReference>
<comment type="subcellular location">
    <subcellularLocation>
        <location evidence="1">Mitochondrion</location>
    </subcellularLocation>
</comment>
<gene>
    <name evidence="6" type="ORF">BQ2448_6932</name>
</gene>
<proteinExistence type="inferred from homology"/>
<protein>
    <recommendedName>
        <fullName evidence="4">ATPase inhibitor, mitochondrial</fullName>
    </recommendedName>
</protein>
<dbReference type="InterPro" id="IPR007648">
    <property type="entry name" value="ATPase_inhibitor_mt"/>
</dbReference>
<dbReference type="Gene3D" id="1.20.5.500">
    <property type="entry name" value="Single helix bin"/>
    <property type="match status" value="1"/>
</dbReference>
<dbReference type="GO" id="GO:0005739">
    <property type="term" value="C:mitochondrion"/>
    <property type="evidence" value="ECO:0007669"/>
    <property type="project" value="UniProtKB-SubCell"/>
</dbReference>
<evidence type="ECO:0000313" key="7">
    <source>
        <dbReference type="Proteomes" id="UP000198372"/>
    </source>
</evidence>
<dbReference type="STRING" id="269621.A0A238FID9"/>
<dbReference type="AlphaFoldDB" id="A0A238FID9"/>
<evidence type="ECO:0000256" key="5">
    <source>
        <dbReference type="SAM" id="MobiDB-lite"/>
    </source>
</evidence>
<evidence type="ECO:0000256" key="1">
    <source>
        <dbReference type="ARBA" id="ARBA00004173"/>
    </source>
</evidence>
<sequence length="87" mass="9832">MYSVVRTSLPCSSFVAQRALFSSSTLVRQGPSSNDAFNKREKAAEEAYSRDKENEKLKALKKSIEASKKHLEQLEKDHAELESSQKK</sequence>
<reference evidence="7" key="1">
    <citation type="submission" date="2016-09" db="EMBL/GenBank/DDBJ databases">
        <authorList>
            <person name="Jeantristanb JTB J.-T."/>
            <person name="Ricardo R."/>
        </authorList>
    </citation>
    <scope>NUCLEOTIDE SEQUENCE [LARGE SCALE GENOMIC DNA]</scope>
</reference>
<comment type="similarity">
    <text evidence="2 4">Belongs to the ATPase inhibitor family.</text>
</comment>
<feature type="compositionally biased region" description="Polar residues" evidence="5">
    <location>
        <begin position="25"/>
        <end position="36"/>
    </location>
</feature>
<dbReference type="SUPFAM" id="SSF64602">
    <property type="entry name" value="F1 ATPase inhibitor, IF1, C-terminal domain"/>
    <property type="match status" value="1"/>
</dbReference>
<dbReference type="Pfam" id="PF04568">
    <property type="entry name" value="IATP"/>
    <property type="match status" value="1"/>
</dbReference>
<evidence type="ECO:0000313" key="6">
    <source>
        <dbReference type="EMBL" id="SCV73007.1"/>
    </source>
</evidence>
<evidence type="ECO:0000256" key="4">
    <source>
        <dbReference type="RuleBase" id="RU368087"/>
    </source>
</evidence>
<feature type="region of interest" description="Disordered" evidence="5">
    <location>
        <begin position="25"/>
        <end position="55"/>
    </location>
</feature>
<evidence type="ECO:0000256" key="3">
    <source>
        <dbReference type="ARBA" id="ARBA00023128"/>
    </source>
</evidence>
<dbReference type="OrthoDB" id="5532350at2759"/>
<evidence type="ECO:0000256" key="2">
    <source>
        <dbReference type="ARBA" id="ARBA00010901"/>
    </source>
</evidence>
<accession>A0A238FID9</accession>
<comment type="function">
    <text evidence="4">Inhibits the enzyme activity of ATPase.</text>
</comment>
<keyword evidence="7" id="KW-1185">Reference proteome</keyword>
<name>A0A238FID9_9BASI</name>
<dbReference type="GO" id="GO:0042030">
    <property type="term" value="F:ATPase inhibitor activity"/>
    <property type="evidence" value="ECO:0007669"/>
    <property type="project" value="InterPro"/>
</dbReference>
<organism evidence="6 7">
    <name type="scientific">Microbotryum intermedium</name>
    <dbReference type="NCBI Taxonomy" id="269621"/>
    <lineage>
        <taxon>Eukaryota</taxon>
        <taxon>Fungi</taxon>
        <taxon>Dikarya</taxon>
        <taxon>Basidiomycota</taxon>
        <taxon>Pucciniomycotina</taxon>
        <taxon>Microbotryomycetes</taxon>
        <taxon>Microbotryales</taxon>
        <taxon>Microbotryaceae</taxon>
        <taxon>Microbotryum</taxon>
    </lineage>
</organism>
<dbReference type="Proteomes" id="UP000198372">
    <property type="component" value="Unassembled WGS sequence"/>
</dbReference>
<keyword evidence="3" id="KW-0496">Mitochondrion</keyword>